<organism evidence="1 2">
    <name type="scientific">Tateyamaria omphalii</name>
    <dbReference type="NCBI Taxonomy" id="299262"/>
    <lineage>
        <taxon>Bacteria</taxon>
        <taxon>Pseudomonadati</taxon>
        <taxon>Pseudomonadota</taxon>
        <taxon>Alphaproteobacteria</taxon>
        <taxon>Rhodobacterales</taxon>
        <taxon>Roseobacteraceae</taxon>
        <taxon>Tateyamaria</taxon>
    </lineage>
</organism>
<dbReference type="STRING" id="299262.BWR18_12080"/>
<dbReference type="KEGG" id="tom:BWR18_12080"/>
<dbReference type="InterPro" id="IPR008979">
    <property type="entry name" value="Galactose-bd-like_sf"/>
</dbReference>
<dbReference type="Proteomes" id="UP000186336">
    <property type="component" value="Chromosome"/>
</dbReference>
<proteinExistence type="predicted"/>
<dbReference type="NCBIfam" id="NF045579">
    <property type="entry name" value="rhamnoside_JR"/>
    <property type="match status" value="1"/>
</dbReference>
<dbReference type="SUPFAM" id="SSF49785">
    <property type="entry name" value="Galactose-binding domain-like"/>
    <property type="match status" value="1"/>
</dbReference>
<protein>
    <submittedName>
        <fullName evidence="1">Uncharacterized protein</fullName>
    </submittedName>
</protein>
<dbReference type="AlphaFoldDB" id="A0A1P8MWF1"/>
<dbReference type="InterPro" id="IPR053161">
    <property type="entry name" value="Ulvan_degrading_GH"/>
</dbReference>
<keyword evidence="2" id="KW-1185">Reference proteome</keyword>
<evidence type="ECO:0000313" key="1">
    <source>
        <dbReference type="EMBL" id="APX12333.1"/>
    </source>
</evidence>
<dbReference type="EMBL" id="CP019312">
    <property type="protein sequence ID" value="APX12333.1"/>
    <property type="molecule type" value="Genomic_DNA"/>
</dbReference>
<accession>A0A1P8MWF1</accession>
<dbReference type="PANTHER" id="PTHR36848:SF2">
    <property type="entry name" value="SECRETED PROTEIN"/>
    <property type="match status" value="1"/>
</dbReference>
<evidence type="ECO:0000313" key="2">
    <source>
        <dbReference type="Proteomes" id="UP000186336"/>
    </source>
</evidence>
<dbReference type="Gene3D" id="2.60.120.260">
    <property type="entry name" value="Galactose-binding domain-like"/>
    <property type="match status" value="1"/>
</dbReference>
<reference evidence="1 2" key="1">
    <citation type="submission" date="2017-01" db="EMBL/GenBank/DDBJ databases">
        <title>Complete genome of Tateyamaria omphalii DOK1-4 isolated from seawater in Dokdo.</title>
        <authorList>
            <person name="Kim J.H."/>
            <person name="Chi W.-J."/>
        </authorList>
    </citation>
    <scope>NUCLEOTIDE SEQUENCE [LARGE SCALE GENOMIC DNA]</scope>
    <source>
        <strain evidence="1 2">DOK1-4</strain>
    </source>
</reference>
<dbReference type="PANTHER" id="PTHR36848">
    <property type="entry name" value="DNA-BINDING PROTEIN (PUTATIVE SECRETED PROTEIN)-RELATED"/>
    <property type="match status" value="1"/>
</dbReference>
<name>A0A1P8MWF1_9RHOB</name>
<sequence>MNEAHLEENLRLILDLGRVHEVAEGRINGRAAGVLLMPPYRTDIADFVEPGRNVIEVALTPVLHNRLVGYGETGDPRWGQFQNRNGLAPTGLIGPARLLPHWRERI</sequence>
<gene>
    <name evidence="1" type="ORF">BWR18_12080</name>
</gene>